<dbReference type="InterPro" id="IPR039426">
    <property type="entry name" value="TonB-dep_rcpt-like"/>
</dbReference>
<evidence type="ECO:0000313" key="17">
    <source>
        <dbReference type="Proteomes" id="UP000274695"/>
    </source>
</evidence>
<evidence type="ECO:0000313" key="16">
    <source>
        <dbReference type="EMBL" id="RNL59444.1"/>
    </source>
</evidence>
<dbReference type="Pfam" id="PF07715">
    <property type="entry name" value="Plug"/>
    <property type="match status" value="1"/>
</dbReference>
<evidence type="ECO:0000256" key="7">
    <source>
        <dbReference type="ARBA" id="ARBA00023065"/>
    </source>
</evidence>
<keyword evidence="2 11" id="KW-0813">Transport</keyword>
<evidence type="ECO:0000259" key="15">
    <source>
        <dbReference type="Pfam" id="PF07715"/>
    </source>
</evidence>
<dbReference type="EMBL" id="RHGB01000021">
    <property type="protein sequence ID" value="RNL59444.1"/>
    <property type="molecule type" value="Genomic_DNA"/>
</dbReference>
<comment type="subcellular location">
    <subcellularLocation>
        <location evidence="1 11">Cell outer membrane</location>
        <topology evidence="1 11">Multi-pass membrane protein</topology>
    </subcellularLocation>
</comment>
<keyword evidence="10 11" id="KW-0998">Cell outer membrane</keyword>
<dbReference type="Gene3D" id="2.40.170.20">
    <property type="entry name" value="TonB-dependent receptor, beta-barrel domain"/>
    <property type="match status" value="1"/>
</dbReference>
<evidence type="ECO:0000256" key="8">
    <source>
        <dbReference type="ARBA" id="ARBA00023077"/>
    </source>
</evidence>
<keyword evidence="8 12" id="KW-0798">TonB box</keyword>
<feature type="chain" id="PRO_5046052602" evidence="13">
    <location>
        <begin position="26"/>
        <end position="775"/>
    </location>
</feature>
<evidence type="ECO:0000256" key="4">
    <source>
        <dbReference type="ARBA" id="ARBA00022496"/>
    </source>
</evidence>
<feature type="signal peptide" evidence="13">
    <location>
        <begin position="1"/>
        <end position="25"/>
    </location>
</feature>
<sequence>MSIKLNMFKISVLAAGVSVSSLATAQVGTENASVKRSNRLIEEVVVTAQKREENAQDVPIAITAFSNEKLDAFGIESAQDLERITPGLTVTNAVGFNVAYLRGVGTDAFLPGADPSVPFYLDGVALLGAQGSSDTLGKVERVEVLKGPQGTLFGRNATGGAVNIITPAPADEFFGSMKLELGDYGEQNGLIFLNLPLVEGLAASVALFSSEHDNYYSNDAGPIIDVYSRGGRAKIRWDISDTLALTLSGSMSEGSGNSGLAFENTRTAPVLGIAFPQDPKADRKLSFDSLAGATSESYLVSFTLDWQLPGVDIKMIGSDQEVDAPFVQADFDKSELPVINIRSIVQLAEQQTLELQFLSNEDSYLSEHMEWVAGLYYLSSSGGFDPIAFDVAPNALTTLPVPLADSLTGLLGGLLNVVGLPNVSEGVRLLSGGVLDSESYSAYLQSTFFLSPSMDLTFGLRYQEEERNLLKSRLATVDGDGDEILLRSDDVPTLTSHQLSPKVAFQWRPFDDDTQIYASWGRAFKSPTYNTVNLLDAPESVEEEQVESYELGIKTDLLDGNLRLNAAVFYIEQQNLLTGFVALASGGVVSYDNAGDSEISGAEADFVWTPMPNWNPGLAMFGAVSVLDSEYTSYPDGRGYDEDTGLAFGEGGTFPLPARDFSGNRIVRTPELTYTFGVNQSIPVGDGAIEIGVDTYYNDGFYFLPQNSDLYARESYNLYNARVSYFYNPWGLQLTIFGENVLDEVYNEVVFVDDFGRNQVLNSPRVVGARVNWDF</sequence>
<dbReference type="InterPro" id="IPR012910">
    <property type="entry name" value="Plug_dom"/>
</dbReference>
<dbReference type="SUPFAM" id="SSF56935">
    <property type="entry name" value="Porins"/>
    <property type="match status" value="1"/>
</dbReference>
<dbReference type="RefSeq" id="WP_123183337.1">
    <property type="nucleotide sequence ID" value="NZ_RHGB01000021.1"/>
</dbReference>
<feature type="domain" description="TonB-dependent receptor-like beta-barrel" evidence="14">
    <location>
        <begin position="421"/>
        <end position="740"/>
    </location>
</feature>
<reference evidence="16 17" key="1">
    <citation type="submission" date="2018-10" db="EMBL/GenBank/DDBJ databases">
        <title>Draft genome sequence of Zhongshania sp. DSW25-10.</title>
        <authorList>
            <person name="Oh J."/>
        </authorList>
    </citation>
    <scope>NUCLEOTIDE SEQUENCE [LARGE SCALE GENOMIC DNA]</scope>
    <source>
        <strain evidence="16 17">DSW25-10</strain>
    </source>
</reference>
<keyword evidence="13" id="KW-0732">Signal</keyword>
<keyword evidence="16" id="KW-0675">Receptor</keyword>
<protein>
    <submittedName>
        <fullName evidence="16">TonB-dependent receptor</fullName>
    </submittedName>
</protein>
<comment type="similarity">
    <text evidence="11 12">Belongs to the TonB-dependent receptor family.</text>
</comment>
<dbReference type="PANTHER" id="PTHR32552">
    <property type="entry name" value="FERRICHROME IRON RECEPTOR-RELATED"/>
    <property type="match status" value="1"/>
</dbReference>
<keyword evidence="3 11" id="KW-1134">Transmembrane beta strand</keyword>
<name>A0ABX9W218_9GAMM</name>
<evidence type="ECO:0000256" key="11">
    <source>
        <dbReference type="PROSITE-ProRule" id="PRU01360"/>
    </source>
</evidence>
<evidence type="ECO:0000256" key="10">
    <source>
        <dbReference type="ARBA" id="ARBA00023237"/>
    </source>
</evidence>
<organism evidence="16 17">
    <name type="scientific">Zhongshania marina</name>
    <dbReference type="NCBI Taxonomy" id="2304603"/>
    <lineage>
        <taxon>Bacteria</taxon>
        <taxon>Pseudomonadati</taxon>
        <taxon>Pseudomonadota</taxon>
        <taxon>Gammaproteobacteria</taxon>
        <taxon>Cellvibrionales</taxon>
        <taxon>Spongiibacteraceae</taxon>
        <taxon>Zhongshania</taxon>
    </lineage>
</organism>
<keyword evidence="5 11" id="KW-0812">Transmembrane</keyword>
<evidence type="ECO:0000256" key="1">
    <source>
        <dbReference type="ARBA" id="ARBA00004571"/>
    </source>
</evidence>
<evidence type="ECO:0000256" key="2">
    <source>
        <dbReference type="ARBA" id="ARBA00022448"/>
    </source>
</evidence>
<accession>A0ABX9W218</accession>
<evidence type="ECO:0000256" key="9">
    <source>
        <dbReference type="ARBA" id="ARBA00023136"/>
    </source>
</evidence>
<dbReference type="Pfam" id="PF00593">
    <property type="entry name" value="TonB_dep_Rec_b-barrel"/>
    <property type="match status" value="1"/>
</dbReference>
<keyword evidence="17" id="KW-1185">Reference proteome</keyword>
<evidence type="ECO:0000256" key="3">
    <source>
        <dbReference type="ARBA" id="ARBA00022452"/>
    </source>
</evidence>
<dbReference type="InterPro" id="IPR036942">
    <property type="entry name" value="Beta-barrel_TonB_sf"/>
</dbReference>
<feature type="domain" description="TonB-dependent receptor plug" evidence="15">
    <location>
        <begin position="55"/>
        <end position="161"/>
    </location>
</feature>
<evidence type="ECO:0000256" key="6">
    <source>
        <dbReference type="ARBA" id="ARBA00023004"/>
    </source>
</evidence>
<dbReference type="PANTHER" id="PTHR32552:SF81">
    <property type="entry name" value="TONB-DEPENDENT OUTER MEMBRANE RECEPTOR"/>
    <property type="match status" value="1"/>
</dbReference>
<keyword evidence="9 11" id="KW-0472">Membrane</keyword>
<proteinExistence type="inferred from homology"/>
<dbReference type="Proteomes" id="UP000274695">
    <property type="component" value="Unassembled WGS sequence"/>
</dbReference>
<keyword evidence="7" id="KW-0406">Ion transport</keyword>
<comment type="caution">
    <text evidence="16">The sequence shown here is derived from an EMBL/GenBank/DDBJ whole genome shotgun (WGS) entry which is preliminary data.</text>
</comment>
<keyword evidence="4" id="KW-0410">Iron transport</keyword>
<evidence type="ECO:0000259" key="14">
    <source>
        <dbReference type="Pfam" id="PF00593"/>
    </source>
</evidence>
<keyword evidence="6" id="KW-0408">Iron</keyword>
<evidence type="ECO:0000256" key="12">
    <source>
        <dbReference type="RuleBase" id="RU003357"/>
    </source>
</evidence>
<dbReference type="PROSITE" id="PS52016">
    <property type="entry name" value="TONB_DEPENDENT_REC_3"/>
    <property type="match status" value="1"/>
</dbReference>
<evidence type="ECO:0000256" key="5">
    <source>
        <dbReference type="ARBA" id="ARBA00022692"/>
    </source>
</evidence>
<gene>
    <name evidence="16" type="ORF">D0911_15930</name>
</gene>
<evidence type="ECO:0000256" key="13">
    <source>
        <dbReference type="SAM" id="SignalP"/>
    </source>
</evidence>
<dbReference type="InterPro" id="IPR000531">
    <property type="entry name" value="Beta-barrel_TonB"/>
</dbReference>